<protein>
    <submittedName>
        <fullName evidence="4">Membrane-associated zinc metalloprotease</fullName>
    </submittedName>
</protein>
<evidence type="ECO:0000256" key="2">
    <source>
        <dbReference type="SAM" id="MobiDB-lite"/>
    </source>
</evidence>
<keyword evidence="4" id="KW-0482">Metalloprotease</keyword>
<gene>
    <name evidence="4" type="ORF">MNBD_GAMMA11-1353</name>
</gene>
<feature type="coiled-coil region" evidence="1">
    <location>
        <begin position="192"/>
        <end position="323"/>
    </location>
</feature>
<dbReference type="AlphaFoldDB" id="A0A3B0X9Z5"/>
<evidence type="ECO:0000256" key="3">
    <source>
        <dbReference type="SAM" id="Phobius"/>
    </source>
</evidence>
<organism evidence="4">
    <name type="scientific">hydrothermal vent metagenome</name>
    <dbReference type="NCBI Taxonomy" id="652676"/>
    <lineage>
        <taxon>unclassified sequences</taxon>
        <taxon>metagenomes</taxon>
        <taxon>ecological metagenomes</taxon>
    </lineage>
</organism>
<keyword evidence="3" id="KW-0812">Transmembrane</keyword>
<keyword evidence="1" id="KW-0175">Coiled coil</keyword>
<feature type="region of interest" description="Disordered" evidence="2">
    <location>
        <begin position="74"/>
        <end position="110"/>
    </location>
</feature>
<accession>A0A3B0X9Z5</accession>
<evidence type="ECO:0000313" key="4">
    <source>
        <dbReference type="EMBL" id="VAW60302.1"/>
    </source>
</evidence>
<name>A0A3B0X9Z5_9ZZZZ</name>
<dbReference type="EMBL" id="UOFG01000119">
    <property type="protein sequence ID" value="VAW60302.1"/>
    <property type="molecule type" value="Genomic_DNA"/>
</dbReference>
<feature type="region of interest" description="Disordered" evidence="2">
    <location>
        <begin position="352"/>
        <end position="375"/>
    </location>
</feature>
<keyword evidence="3" id="KW-0472">Membrane</keyword>
<keyword evidence="4" id="KW-0378">Hydrolase</keyword>
<reference evidence="4" key="1">
    <citation type="submission" date="2018-06" db="EMBL/GenBank/DDBJ databases">
        <authorList>
            <person name="Zhirakovskaya E."/>
        </authorList>
    </citation>
    <scope>NUCLEOTIDE SEQUENCE</scope>
</reference>
<evidence type="ECO:0000256" key="1">
    <source>
        <dbReference type="SAM" id="Coils"/>
    </source>
</evidence>
<proteinExistence type="predicted"/>
<sequence>MQISFIYVLITAEILLLLSGLCAALIFLLVRKQKKPETIAEPLLQQSEEELDTIDLSNSYIDFLEQQIERNSKKLKQVESSEEESPSEQDISAETENAAPPSRPPDEQQSELLQAREAFLLIEKEAADKTEHEIHFWDSLYAGIKGLLEKYKNTQESTDTVAKTTDMSTHRVESEEKVFYIETQGKKIDGEVNKLKDIIHEQENALSGMKKAMASAEAERPDESAAFDALRKNMQAIERQLNDSKMCMEVLEMENDRLQEEVDKMNARHNSLFEEGKEENAENDSLVDLKQMKEVVEQQELKIQQLIESIESLEIDTSQAEKLKATISDFSRTSREMMSCIVILEEENERLQAAANSSPDTDETTAPADEGEIDNIRSQVSSLEEALIKKDVAYAKLQDEFSSMETEYLAMYEAMHGNNG</sequence>
<keyword evidence="4" id="KW-0645">Protease</keyword>
<feature type="compositionally biased region" description="Acidic residues" evidence="2">
    <location>
        <begin position="80"/>
        <end position="93"/>
    </location>
</feature>
<dbReference type="GO" id="GO:0008237">
    <property type="term" value="F:metallopeptidase activity"/>
    <property type="evidence" value="ECO:0007669"/>
    <property type="project" value="UniProtKB-KW"/>
</dbReference>
<dbReference type="GO" id="GO:0006508">
    <property type="term" value="P:proteolysis"/>
    <property type="evidence" value="ECO:0007669"/>
    <property type="project" value="UniProtKB-KW"/>
</dbReference>
<keyword evidence="3" id="KW-1133">Transmembrane helix</keyword>
<feature type="transmembrane region" description="Helical" evidence="3">
    <location>
        <begin position="6"/>
        <end position="30"/>
    </location>
</feature>